<dbReference type="GO" id="GO:0005524">
    <property type="term" value="F:ATP binding"/>
    <property type="evidence" value="ECO:0007669"/>
    <property type="project" value="UniProtKB-KW"/>
</dbReference>
<dbReference type="OMA" id="RSPRMND"/>
<evidence type="ECO:0000256" key="4">
    <source>
        <dbReference type="ARBA" id="ARBA00022777"/>
    </source>
</evidence>
<dbReference type="Proteomes" id="UP000032141">
    <property type="component" value="Chromosome C8"/>
</dbReference>
<evidence type="ECO:0008006" key="9">
    <source>
        <dbReference type="Google" id="ProtNLM"/>
    </source>
</evidence>
<dbReference type="eggNOG" id="KOG0583">
    <property type="taxonomic scope" value="Eukaryota"/>
</dbReference>
<sequence length="181" mass="20429">MELGLLVKMEKYELVKDIGVGNFGVARLMKVVLTPTHLAIAMEYAAGGELFERTCSAGSFSEDEARYFFQQLISRISIAEIKKHPWFMKNLPRELTETAQAAYFRKDNPTFSLQTAEEIMKIVDDAKTPPPVSRSIGGFGWGDEEGKEEEEVDEEEVVEDEEDEYDKTVKQVHASGEVKIT</sequence>
<dbReference type="AlphaFoldDB" id="A0A0D3DP06"/>
<dbReference type="STRING" id="109376.A0A0D3DP06"/>
<keyword evidence="8" id="KW-1185">Reference proteome</keyword>
<evidence type="ECO:0000313" key="7">
    <source>
        <dbReference type="EnsemblPlants" id="Bo8g059740.1"/>
    </source>
</evidence>
<organism evidence="7 8">
    <name type="scientific">Brassica oleracea var. oleracea</name>
    <dbReference type="NCBI Taxonomy" id="109376"/>
    <lineage>
        <taxon>Eukaryota</taxon>
        <taxon>Viridiplantae</taxon>
        <taxon>Streptophyta</taxon>
        <taxon>Embryophyta</taxon>
        <taxon>Tracheophyta</taxon>
        <taxon>Spermatophyta</taxon>
        <taxon>Magnoliopsida</taxon>
        <taxon>eudicotyledons</taxon>
        <taxon>Gunneridae</taxon>
        <taxon>Pentapetalae</taxon>
        <taxon>rosids</taxon>
        <taxon>malvids</taxon>
        <taxon>Brassicales</taxon>
        <taxon>Brassicaceae</taxon>
        <taxon>Brassiceae</taxon>
        <taxon>Brassica</taxon>
    </lineage>
</organism>
<feature type="region of interest" description="Disordered" evidence="6">
    <location>
        <begin position="132"/>
        <end position="181"/>
    </location>
</feature>
<protein>
    <recommendedName>
        <fullName evidence="9">Protein kinase domain-containing protein</fullName>
    </recommendedName>
</protein>
<name>A0A0D3DP06_BRAOL</name>
<dbReference type="PANTHER" id="PTHR43895">
    <property type="entry name" value="CALCIUM/CALMODULIN-DEPENDENT PROTEIN KINASE KINASE-RELATED"/>
    <property type="match status" value="1"/>
</dbReference>
<keyword evidence="4" id="KW-0418">Kinase</keyword>
<keyword evidence="3" id="KW-0547">Nucleotide-binding</keyword>
<evidence type="ECO:0000313" key="8">
    <source>
        <dbReference type="Proteomes" id="UP000032141"/>
    </source>
</evidence>
<evidence type="ECO:0000256" key="3">
    <source>
        <dbReference type="ARBA" id="ARBA00022741"/>
    </source>
</evidence>
<dbReference type="GO" id="GO:0004674">
    <property type="term" value="F:protein serine/threonine kinase activity"/>
    <property type="evidence" value="ECO:0007669"/>
    <property type="project" value="UniProtKB-KW"/>
</dbReference>
<dbReference type="Gene3D" id="1.10.510.10">
    <property type="entry name" value="Transferase(Phosphotransferase) domain 1"/>
    <property type="match status" value="1"/>
</dbReference>
<accession>A0A0D3DP06</accession>
<evidence type="ECO:0000256" key="5">
    <source>
        <dbReference type="ARBA" id="ARBA00022840"/>
    </source>
</evidence>
<dbReference type="InterPro" id="IPR011009">
    <property type="entry name" value="Kinase-like_dom_sf"/>
</dbReference>
<evidence type="ECO:0000256" key="6">
    <source>
        <dbReference type="SAM" id="MobiDB-lite"/>
    </source>
</evidence>
<keyword evidence="5" id="KW-0067">ATP-binding</keyword>
<reference evidence="7 8" key="1">
    <citation type="journal article" date="2014" name="Genome Biol.">
        <title>Transcriptome and methylome profiling reveals relics of genome dominance in the mesopolyploid Brassica oleracea.</title>
        <authorList>
            <person name="Parkin I.A."/>
            <person name="Koh C."/>
            <person name="Tang H."/>
            <person name="Robinson S.J."/>
            <person name="Kagale S."/>
            <person name="Clarke W.E."/>
            <person name="Town C.D."/>
            <person name="Nixon J."/>
            <person name="Krishnakumar V."/>
            <person name="Bidwell S.L."/>
            <person name="Denoeud F."/>
            <person name="Belcram H."/>
            <person name="Links M.G."/>
            <person name="Just J."/>
            <person name="Clarke C."/>
            <person name="Bender T."/>
            <person name="Huebert T."/>
            <person name="Mason A.S."/>
            <person name="Pires J.C."/>
            <person name="Barker G."/>
            <person name="Moore J."/>
            <person name="Walley P.G."/>
            <person name="Manoli S."/>
            <person name="Batley J."/>
            <person name="Edwards D."/>
            <person name="Nelson M.N."/>
            <person name="Wang X."/>
            <person name="Paterson A.H."/>
            <person name="King G."/>
            <person name="Bancroft I."/>
            <person name="Chalhoub B."/>
            <person name="Sharpe A.G."/>
        </authorList>
    </citation>
    <scope>NUCLEOTIDE SEQUENCE</scope>
    <source>
        <strain evidence="7 8">cv. TO1000</strain>
    </source>
</reference>
<evidence type="ECO:0000256" key="1">
    <source>
        <dbReference type="ARBA" id="ARBA00022527"/>
    </source>
</evidence>
<dbReference type="GO" id="GO:0007165">
    <property type="term" value="P:signal transduction"/>
    <property type="evidence" value="ECO:0007669"/>
    <property type="project" value="TreeGrafter"/>
</dbReference>
<dbReference type="EnsemblPlants" id="Bo8g059740.1">
    <property type="protein sequence ID" value="Bo8g059740.1"/>
    <property type="gene ID" value="Bo8g059740"/>
</dbReference>
<evidence type="ECO:0000256" key="2">
    <source>
        <dbReference type="ARBA" id="ARBA00022679"/>
    </source>
</evidence>
<dbReference type="SUPFAM" id="SSF56112">
    <property type="entry name" value="Protein kinase-like (PK-like)"/>
    <property type="match status" value="1"/>
</dbReference>
<dbReference type="HOGENOM" id="CLU_1491054_0_0_1"/>
<keyword evidence="1" id="KW-0723">Serine/threonine-protein kinase</keyword>
<dbReference type="PANTHER" id="PTHR43895:SF123">
    <property type="entry name" value="NON-SPECIFIC SERINE_THREONINE PROTEIN KINASE"/>
    <property type="match status" value="1"/>
</dbReference>
<dbReference type="Gramene" id="Bo8g059740.1">
    <property type="protein sequence ID" value="Bo8g059740.1"/>
    <property type="gene ID" value="Bo8g059740"/>
</dbReference>
<proteinExistence type="predicted"/>
<keyword evidence="2" id="KW-0808">Transferase</keyword>
<feature type="compositionally biased region" description="Acidic residues" evidence="6">
    <location>
        <begin position="142"/>
        <end position="165"/>
    </location>
</feature>
<reference evidence="7" key="2">
    <citation type="submission" date="2015-03" db="UniProtKB">
        <authorList>
            <consortium name="EnsemblPlants"/>
        </authorList>
    </citation>
    <scope>IDENTIFICATION</scope>
</reference>